<protein>
    <submittedName>
        <fullName evidence="1">Minor capsid protein</fullName>
    </submittedName>
</protein>
<organism evidence="1">
    <name type="scientific">Pseudomonas phage Lepni01</name>
    <dbReference type="NCBI Taxonomy" id="3138536"/>
    <lineage>
        <taxon>Viruses</taxon>
    </lineage>
</organism>
<name>A0AAU6W363_9VIRU</name>
<dbReference type="InterPro" id="IPR036514">
    <property type="entry name" value="SGNH_hydro_sf"/>
</dbReference>
<accession>A0AAU6W363</accession>
<dbReference type="Gene3D" id="3.40.50.1110">
    <property type="entry name" value="SGNH hydrolase"/>
    <property type="match status" value="1"/>
</dbReference>
<sequence>MALDKGTATITCTTVEGNFTATCTLTITDEVIAKTTWNSATQVALWEGDSLTANEDGRSFAANLQIASGSRMRFSGKSGLAGTDGTGGHKLEDVLADVPRVLTENPLATDVFIHCGTNNYSTTTAADALVLANQIIDAYNAGGKRVNWLGILPRVVLQDGGVNQQYRADFNYGLANITGKNFKYLNADAVYVPSDTTLSMDGTHCTSKGSKLIQAHIGANYFNFSASAWDTFMPVNRILNPTLSPTPVGTVTAPATGAVADKWTLTNASGATVVGSMITLAGGENAIQIDITGTATSQGLVQLSCHNSAIKALANQIIEAGAVLSMTKTDGTGNPVGLQAWALADIKTGGGRLYHDQTLIAYGPMLPHSGPARIVGKTLPTDAVACKFGVTLSFSNGPVDMRLILSKPIVGIPAQD</sequence>
<gene>
    <name evidence="1" type="ORF">Lepni01_00034</name>
</gene>
<evidence type="ECO:0000313" key="1">
    <source>
        <dbReference type="EMBL" id="XAI71034.1"/>
    </source>
</evidence>
<reference evidence="1" key="1">
    <citation type="journal article" date="2024" name="J. Gen. Virol.">
        <title>Novel phages of Pseudomonas syringae unveil numerous potential auxiliary metabolic genes.</title>
        <authorList>
            <person name="Feltin C."/>
            <person name="Garneau J.R."/>
            <person name="Morris C.E."/>
            <person name="Berard A."/>
            <person name="Torres-Barcelo C."/>
        </authorList>
    </citation>
    <scope>NUCLEOTIDE SEQUENCE</scope>
</reference>
<dbReference type="EMBL" id="PP179331">
    <property type="protein sequence ID" value="XAI71034.1"/>
    <property type="molecule type" value="Genomic_DNA"/>
</dbReference>
<dbReference type="SUPFAM" id="SSF52266">
    <property type="entry name" value="SGNH hydrolase"/>
    <property type="match status" value="1"/>
</dbReference>
<proteinExistence type="predicted"/>